<gene>
    <name evidence="1" type="ORF">EGT74_15525</name>
</gene>
<name>A0A3N4PKX3_9BACT</name>
<evidence type="ECO:0008006" key="3">
    <source>
        <dbReference type="Google" id="ProtNLM"/>
    </source>
</evidence>
<comment type="caution">
    <text evidence="1">The sequence shown here is derived from an EMBL/GenBank/DDBJ whole genome shotgun (WGS) entry which is preliminary data.</text>
</comment>
<keyword evidence="2" id="KW-1185">Reference proteome</keyword>
<evidence type="ECO:0000313" key="2">
    <source>
        <dbReference type="Proteomes" id="UP000278351"/>
    </source>
</evidence>
<sequence>MQKYVLLDIDGVMVPASGWKPVELHPDGFYMFNRLAQKNLGRILMETGASVILTTTHRGRYKNDEWREVFRRRFQFAVNVQTIDDVYPKVIARKSFIPQPGTVTCIDSGSKKREHSRFCDVVGWLAMYGENRYVIIDDDTSLDALPAAVKRRWVKTSPAIGLNDEAAEKALTILNEF</sequence>
<reference evidence="1 2" key="1">
    <citation type="submission" date="2018-11" db="EMBL/GenBank/DDBJ databases">
        <title>Chitinophaga lutea sp.nov., isolate from arsenic contaminated soil.</title>
        <authorList>
            <person name="Zong Y."/>
        </authorList>
    </citation>
    <scope>NUCLEOTIDE SEQUENCE [LARGE SCALE GENOMIC DNA]</scope>
    <source>
        <strain evidence="1 2">ZY74</strain>
    </source>
</reference>
<protein>
    <recommendedName>
        <fullName evidence="3">Polynucleotide kinase</fullName>
    </recommendedName>
</protein>
<dbReference type="EMBL" id="RPDH01000002">
    <property type="protein sequence ID" value="RPE08455.1"/>
    <property type="molecule type" value="Genomic_DNA"/>
</dbReference>
<organism evidence="1 2">
    <name type="scientific">Chitinophaga lutea</name>
    <dbReference type="NCBI Taxonomy" id="2488634"/>
    <lineage>
        <taxon>Bacteria</taxon>
        <taxon>Pseudomonadati</taxon>
        <taxon>Bacteroidota</taxon>
        <taxon>Chitinophagia</taxon>
        <taxon>Chitinophagales</taxon>
        <taxon>Chitinophagaceae</taxon>
        <taxon>Chitinophaga</taxon>
    </lineage>
</organism>
<evidence type="ECO:0000313" key="1">
    <source>
        <dbReference type="EMBL" id="RPE08455.1"/>
    </source>
</evidence>
<dbReference type="RefSeq" id="WP_123847459.1">
    <property type="nucleotide sequence ID" value="NZ_RPDH01000002.1"/>
</dbReference>
<dbReference type="Proteomes" id="UP000278351">
    <property type="component" value="Unassembled WGS sequence"/>
</dbReference>
<dbReference type="Pfam" id="PF18143">
    <property type="entry name" value="HAD_SAK_2"/>
    <property type="match status" value="1"/>
</dbReference>
<accession>A0A3N4PKX3</accession>
<proteinExistence type="predicted"/>
<dbReference type="OrthoDB" id="764324at2"/>
<dbReference type="AlphaFoldDB" id="A0A3N4PKX3"/>